<sequence length="373" mass="41933">MKYRNTPITFLQACCILFLSTGLLNHVILIPLLLRTVERDGWISILIAMILTICWLPLLLFIIRRQRGTSLFSWITQQSSAWFAWIIIGLFILYLLSDIYVTTLDMTMWTKISYLPQTPVFLVAASIILLSILCALSGIQPLAICAGIILPIVLLLGYFVMGANFQYKNYSLLLPILENGYFPVLRGAMIVGNGMVEIIFLLMLQHHISTSITFKKAVWLCILLAGLTLGPYMGAVASFGPKEAANQMYPSFEQWRLVTIGKYIEHVDFLSIFQWLSGAFIRVSLALFLIYDILPIKKRGHQILVTVLSGSLIVVIILLHTKDPLLIDSFKRIYFPLALFVLLAISLLLAFIGSWSKQNARGTDEHAKGSKST</sequence>
<dbReference type="PANTHER" id="PTHR34975">
    <property type="entry name" value="SPORE GERMINATION PROTEIN A2"/>
    <property type="match status" value="1"/>
</dbReference>
<evidence type="ECO:0000256" key="5">
    <source>
        <dbReference type="ARBA" id="ARBA00022692"/>
    </source>
</evidence>
<reference evidence="9 10" key="1">
    <citation type="journal article" date="2011" name="J. Bacteriol.">
        <title>Genome sequence of Brevibacillus laterosporus LMG 15441, a pathogen of invertebrates.</title>
        <authorList>
            <person name="Djukic M."/>
            <person name="Poehlein A."/>
            <person name="Thurmer A."/>
            <person name="Daniel R."/>
        </authorList>
    </citation>
    <scope>NUCLEOTIDE SEQUENCE [LARGE SCALE GENOMIC DNA]</scope>
    <source>
        <strain evidence="9 10">LMG 15441</strain>
    </source>
</reference>
<feature type="transmembrane region" description="Helical" evidence="8">
    <location>
        <begin position="333"/>
        <end position="352"/>
    </location>
</feature>
<dbReference type="STRING" id="1042163.BRLA_c016410"/>
<evidence type="ECO:0000256" key="8">
    <source>
        <dbReference type="SAM" id="Phobius"/>
    </source>
</evidence>
<evidence type="ECO:0000256" key="1">
    <source>
        <dbReference type="ARBA" id="ARBA00004141"/>
    </source>
</evidence>
<protein>
    <submittedName>
        <fullName evidence="9">Spore germination protein (Amino acid permease)</fullName>
    </submittedName>
</protein>
<evidence type="ECO:0000256" key="7">
    <source>
        <dbReference type="ARBA" id="ARBA00023136"/>
    </source>
</evidence>
<feature type="transmembrane region" description="Helical" evidence="8">
    <location>
        <begin position="41"/>
        <end position="62"/>
    </location>
</feature>
<organism evidence="9 10">
    <name type="scientific">Brevibacillus laterosporus LMG 15441</name>
    <dbReference type="NCBI Taxonomy" id="1042163"/>
    <lineage>
        <taxon>Bacteria</taxon>
        <taxon>Bacillati</taxon>
        <taxon>Bacillota</taxon>
        <taxon>Bacilli</taxon>
        <taxon>Bacillales</taxon>
        <taxon>Paenibacillaceae</taxon>
        <taxon>Brevibacillus</taxon>
    </lineage>
</organism>
<dbReference type="Proteomes" id="UP000005850">
    <property type="component" value="Chromosome"/>
</dbReference>
<evidence type="ECO:0000256" key="4">
    <source>
        <dbReference type="ARBA" id="ARBA00022544"/>
    </source>
</evidence>
<evidence type="ECO:0000313" key="9">
    <source>
        <dbReference type="EMBL" id="AIG25965.1"/>
    </source>
</evidence>
<feature type="transmembrane region" description="Helical" evidence="8">
    <location>
        <begin position="303"/>
        <end position="321"/>
    </location>
</feature>
<comment type="subcellular location">
    <subcellularLocation>
        <location evidence="1">Membrane</location>
        <topology evidence="1">Multi-pass membrane protein</topology>
    </subcellularLocation>
</comment>
<feature type="transmembrane region" description="Helical" evidence="8">
    <location>
        <begin position="272"/>
        <end position="291"/>
    </location>
</feature>
<dbReference type="KEGG" id="blr:BRLA_c016410"/>
<dbReference type="GO" id="GO:0009847">
    <property type="term" value="P:spore germination"/>
    <property type="evidence" value="ECO:0007669"/>
    <property type="project" value="InterPro"/>
</dbReference>
<evidence type="ECO:0000256" key="3">
    <source>
        <dbReference type="ARBA" id="ARBA00022448"/>
    </source>
</evidence>
<feature type="transmembrane region" description="Helical" evidence="8">
    <location>
        <begin position="181"/>
        <end position="205"/>
    </location>
</feature>
<keyword evidence="4" id="KW-0309">Germination</keyword>
<keyword evidence="10" id="KW-1185">Reference proteome</keyword>
<dbReference type="GO" id="GO:0016020">
    <property type="term" value="C:membrane"/>
    <property type="evidence" value="ECO:0007669"/>
    <property type="project" value="UniProtKB-SubCell"/>
</dbReference>
<dbReference type="NCBIfam" id="TIGR00912">
    <property type="entry name" value="2A0309"/>
    <property type="match status" value="1"/>
</dbReference>
<dbReference type="InterPro" id="IPR004761">
    <property type="entry name" value="Spore_GerAB"/>
</dbReference>
<dbReference type="EMBL" id="CP007806">
    <property type="protein sequence ID" value="AIG25965.1"/>
    <property type="molecule type" value="Genomic_DNA"/>
</dbReference>
<name>A0A075R8S3_BRELA</name>
<evidence type="ECO:0000313" key="10">
    <source>
        <dbReference type="Proteomes" id="UP000005850"/>
    </source>
</evidence>
<feature type="transmembrane region" description="Helical" evidence="8">
    <location>
        <begin position="82"/>
        <end position="102"/>
    </location>
</feature>
<keyword evidence="5 8" id="KW-0812">Transmembrane</keyword>
<dbReference type="RefSeq" id="WP_003337932.1">
    <property type="nucleotide sequence ID" value="NZ_CP007806.1"/>
</dbReference>
<keyword evidence="3" id="KW-0813">Transport</keyword>
<gene>
    <name evidence="9" type="ORF">BRLA_c016410</name>
</gene>
<evidence type="ECO:0000256" key="6">
    <source>
        <dbReference type="ARBA" id="ARBA00022989"/>
    </source>
</evidence>
<dbReference type="PANTHER" id="PTHR34975:SF2">
    <property type="entry name" value="SPORE GERMINATION PROTEIN A2"/>
    <property type="match status" value="1"/>
</dbReference>
<accession>A0A075R8S3</accession>
<dbReference type="HOGENOM" id="CLU_047547_1_2_9"/>
<evidence type="ECO:0000256" key="2">
    <source>
        <dbReference type="ARBA" id="ARBA00007998"/>
    </source>
</evidence>
<dbReference type="AlphaFoldDB" id="A0A075R8S3"/>
<feature type="transmembrane region" description="Helical" evidence="8">
    <location>
        <begin position="142"/>
        <end position="161"/>
    </location>
</feature>
<feature type="transmembrane region" description="Helical" evidence="8">
    <location>
        <begin position="217"/>
        <end position="240"/>
    </location>
</feature>
<proteinExistence type="inferred from homology"/>
<feature type="transmembrane region" description="Helical" evidence="8">
    <location>
        <begin position="114"/>
        <end position="135"/>
    </location>
</feature>
<comment type="similarity">
    <text evidence="2">Belongs to the amino acid-polyamine-organocation (APC) superfamily. Spore germination protein (SGP) (TC 2.A.3.9) family.</text>
</comment>
<keyword evidence="7 8" id="KW-0472">Membrane</keyword>
<keyword evidence="6 8" id="KW-1133">Transmembrane helix</keyword>
<dbReference type="eggNOG" id="ENOG5033SZX">
    <property type="taxonomic scope" value="Bacteria"/>
</dbReference>
<dbReference type="Pfam" id="PF03845">
    <property type="entry name" value="Spore_permease"/>
    <property type="match status" value="1"/>
</dbReference>